<name>A0A9D4CKC4_DREPO</name>
<accession>A0A9D4CKC4</accession>
<evidence type="ECO:0000256" key="1">
    <source>
        <dbReference type="SAM" id="SignalP"/>
    </source>
</evidence>
<dbReference type="Proteomes" id="UP000828390">
    <property type="component" value="Unassembled WGS sequence"/>
</dbReference>
<feature type="signal peptide" evidence="1">
    <location>
        <begin position="1"/>
        <end position="19"/>
    </location>
</feature>
<sequence length="145" mass="16142">MVSIKQVVIVSALVSFCGAYKEEERVSCPSCMHVYYKVNKECARNTIEPDVCPRPLIPRFLENTCQHTTRTIVAKGLKNISANAKLKMTFIVRQCAMVPAGQTSGCTDLMALPESVRTGIMAPIKRLEKSWTNVTQTYQICKVLA</sequence>
<dbReference type="EMBL" id="JAIWYP010000012">
    <property type="protein sequence ID" value="KAH3726097.1"/>
    <property type="molecule type" value="Genomic_DNA"/>
</dbReference>
<keyword evidence="1" id="KW-0732">Signal</keyword>
<evidence type="ECO:0000313" key="2">
    <source>
        <dbReference type="EMBL" id="KAH3726097.1"/>
    </source>
</evidence>
<dbReference type="AlphaFoldDB" id="A0A9D4CKC4"/>
<protein>
    <submittedName>
        <fullName evidence="2">Uncharacterized protein</fullName>
    </submittedName>
</protein>
<gene>
    <name evidence="2" type="ORF">DPMN_051953</name>
</gene>
<proteinExistence type="predicted"/>
<keyword evidence="3" id="KW-1185">Reference proteome</keyword>
<reference evidence="2" key="2">
    <citation type="submission" date="2020-11" db="EMBL/GenBank/DDBJ databases">
        <authorList>
            <person name="McCartney M.A."/>
            <person name="Auch B."/>
            <person name="Kono T."/>
            <person name="Mallez S."/>
            <person name="Becker A."/>
            <person name="Gohl D.M."/>
            <person name="Silverstein K.A.T."/>
            <person name="Koren S."/>
            <person name="Bechman K.B."/>
            <person name="Herman A."/>
            <person name="Abrahante J.E."/>
            <person name="Garbe J."/>
        </authorList>
    </citation>
    <scope>NUCLEOTIDE SEQUENCE</scope>
    <source>
        <strain evidence="2">Duluth1</strain>
        <tissue evidence="2">Whole animal</tissue>
    </source>
</reference>
<feature type="chain" id="PRO_5038580423" evidence="1">
    <location>
        <begin position="20"/>
        <end position="145"/>
    </location>
</feature>
<organism evidence="2 3">
    <name type="scientific">Dreissena polymorpha</name>
    <name type="common">Zebra mussel</name>
    <name type="synonym">Mytilus polymorpha</name>
    <dbReference type="NCBI Taxonomy" id="45954"/>
    <lineage>
        <taxon>Eukaryota</taxon>
        <taxon>Metazoa</taxon>
        <taxon>Spiralia</taxon>
        <taxon>Lophotrochozoa</taxon>
        <taxon>Mollusca</taxon>
        <taxon>Bivalvia</taxon>
        <taxon>Autobranchia</taxon>
        <taxon>Heteroconchia</taxon>
        <taxon>Euheterodonta</taxon>
        <taxon>Imparidentia</taxon>
        <taxon>Neoheterodontei</taxon>
        <taxon>Myida</taxon>
        <taxon>Dreissenoidea</taxon>
        <taxon>Dreissenidae</taxon>
        <taxon>Dreissena</taxon>
    </lineage>
</organism>
<comment type="caution">
    <text evidence="2">The sequence shown here is derived from an EMBL/GenBank/DDBJ whole genome shotgun (WGS) entry which is preliminary data.</text>
</comment>
<reference evidence="2" key="1">
    <citation type="journal article" date="2019" name="bioRxiv">
        <title>The Genome of the Zebra Mussel, Dreissena polymorpha: A Resource for Invasive Species Research.</title>
        <authorList>
            <person name="McCartney M.A."/>
            <person name="Auch B."/>
            <person name="Kono T."/>
            <person name="Mallez S."/>
            <person name="Zhang Y."/>
            <person name="Obille A."/>
            <person name="Becker A."/>
            <person name="Abrahante J.E."/>
            <person name="Garbe J."/>
            <person name="Badalamenti J.P."/>
            <person name="Herman A."/>
            <person name="Mangelson H."/>
            <person name="Liachko I."/>
            <person name="Sullivan S."/>
            <person name="Sone E.D."/>
            <person name="Koren S."/>
            <person name="Silverstein K.A.T."/>
            <person name="Beckman K.B."/>
            <person name="Gohl D.M."/>
        </authorList>
    </citation>
    <scope>NUCLEOTIDE SEQUENCE</scope>
    <source>
        <strain evidence="2">Duluth1</strain>
        <tissue evidence="2">Whole animal</tissue>
    </source>
</reference>
<evidence type="ECO:0000313" key="3">
    <source>
        <dbReference type="Proteomes" id="UP000828390"/>
    </source>
</evidence>